<dbReference type="GeneID" id="103177410"/>
<evidence type="ECO:0000256" key="12">
    <source>
        <dbReference type="SAM" id="MobiDB-lite"/>
    </source>
</evidence>
<keyword evidence="5" id="KW-0677">Repeat</keyword>
<evidence type="ECO:0000256" key="6">
    <source>
        <dbReference type="ARBA" id="ARBA00022801"/>
    </source>
</evidence>
<dbReference type="PROSITE" id="PS00903">
    <property type="entry name" value="CYT_DCMP_DEAMINASES_1"/>
    <property type="match status" value="1"/>
</dbReference>
<evidence type="ECO:0000256" key="1">
    <source>
        <dbReference type="ARBA" id="ARBA00001947"/>
    </source>
</evidence>
<dbReference type="GO" id="GO:0002100">
    <property type="term" value="P:tRNA wobble adenosine to inosine editing"/>
    <property type="evidence" value="ECO:0007669"/>
    <property type="project" value="InterPro"/>
</dbReference>
<dbReference type="GO" id="GO:0005737">
    <property type="term" value="C:cytoplasm"/>
    <property type="evidence" value="ECO:0007669"/>
    <property type="project" value="TreeGrafter"/>
</dbReference>
<dbReference type="Pfam" id="PF00383">
    <property type="entry name" value="dCMP_cyt_deam_1"/>
    <property type="match status" value="2"/>
</dbReference>
<organism evidence="14 15">
    <name type="scientific">Callorhinchus milii</name>
    <name type="common">Ghost shark</name>
    <dbReference type="NCBI Taxonomy" id="7868"/>
    <lineage>
        <taxon>Eukaryota</taxon>
        <taxon>Metazoa</taxon>
        <taxon>Chordata</taxon>
        <taxon>Craniata</taxon>
        <taxon>Vertebrata</taxon>
        <taxon>Chondrichthyes</taxon>
        <taxon>Holocephali</taxon>
        <taxon>Chimaeriformes</taxon>
        <taxon>Callorhinchidae</taxon>
        <taxon>Callorhinchus</taxon>
    </lineage>
</organism>
<protein>
    <recommendedName>
        <fullName evidence="8">Cytidine and dCMP deaminase domain-containing protein 1</fullName>
        <ecNumber evidence="3">3.5.4.5</ecNumber>
    </recommendedName>
    <alternativeName>
        <fullName evidence="9">Cytidine deaminase</fullName>
    </alternativeName>
</protein>
<dbReference type="GO" id="GO:0004126">
    <property type="term" value="F:cytidine deaminase activity"/>
    <property type="evidence" value="ECO:0007669"/>
    <property type="project" value="UniProtKB-EC"/>
</dbReference>
<dbReference type="Ensembl" id="ENSCMIT00000011390.1">
    <property type="protein sequence ID" value="ENSCMIP00000011111.1"/>
    <property type="gene ID" value="ENSCMIG00000005804.1"/>
</dbReference>
<dbReference type="CTD" id="81602"/>
<feature type="region of interest" description="Disordered" evidence="12">
    <location>
        <begin position="1"/>
        <end position="29"/>
    </location>
</feature>
<evidence type="ECO:0000256" key="7">
    <source>
        <dbReference type="ARBA" id="ARBA00022833"/>
    </source>
</evidence>
<keyword evidence="4" id="KW-0479">Metal-binding</keyword>
<dbReference type="Gene3D" id="3.40.140.10">
    <property type="entry name" value="Cytidine Deaminase, domain 2"/>
    <property type="match status" value="2"/>
</dbReference>
<comment type="similarity">
    <text evidence="2">Belongs to the cytidine and deoxycytidylate deaminase family.</text>
</comment>
<evidence type="ECO:0000256" key="11">
    <source>
        <dbReference type="ARBA" id="ARBA00049558"/>
    </source>
</evidence>
<dbReference type="GO" id="GO:0052717">
    <property type="term" value="F:tRNA-specific adenosine-34 deaminase activity"/>
    <property type="evidence" value="ECO:0007669"/>
    <property type="project" value="UniProtKB-EC"/>
</dbReference>
<reference evidence="15" key="3">
    <citation type="journal article" date="2014" name="Nature">
        <title>Elephant shark genome provides unique insights into gnathostome evolution.</title>
        <authorList>
            <consortium name="International Elephant Shark Genome Sequencing Consortium"/>
            <person name="Venkatesh B."/>
            <person name="Lee A.P."/>
            <person name="Ravi V."/>
            <person name="Maurya A.K."/>
            <person name="Lian M.M."/>
            <person name="Swann J.B."/>
            <person name="Ohta Y."/>
            <person name="Flajnik M.F."/>
            <person name="Sutoh Y."/>
            <person name="Kasahara M."/>
            <person name="Hoon S."/>
            <person name="Gangu V."/>
            <person name="Roy S.W."/>
            <person name="Irimia M."/>
            <person name="Korzh V."/>
            <person name="Kondrychyn I."/>
            <person name="Lim Z.W."/>
            <person name="Tay B.H."/>
            <person name="Tohari S."/>
            <person name="Kong K.W."/>
            <person name="Ho S."/>
            <person name="Lorente-Galdos B."/>
            <person name="Quilez J."/>
            <person name="Marques-Bonet T."/>
            <person name="Raney B.J."/>
            <person name="Ingham P.W."/>
            <person name="Tay A."/>
            <person name="Hillier L.W."/>
            <person name="Minx P."/>
            <person name="Boehm T."/>
            <person name="Wilson R.K."/>
            <person name="Brenner S."/>
            <person name="Warren W.C."/>
        </authorList>
    </citation>
    <scope>NUCLEOTIDE SEQUENCE [LARGE SCALE GENOMIC DNA]</scope>
</reference>
<dbReference type="FunFam" id="3.40.140.10:FF:000028">
    <property type="entry name" value="Cytidine and dCMP deaminase domain containing 1"/>
    <property type="match status" value="1"/>
</dbReference>
<sequence length="489" mass="55225">MNSRSVSVSSCGGDGGGRRQASSQTEAVVKGQNPRLSKVNLFTLLSLWMELFPNNEQNETEVRKTGLVVVQNSKVIGLHCSSPDLHAGQIAVVKHGAKLKDCDLYFSRKPCSTCLKMIVNAGVNQVSYWPADPEMSLIEHNALNDSCSDAKLDAKAVERLKSNSRARVCVLVQPLAYNMLQFVEETLQKCGFLQYLADTDPHFKLEDFFTEYRKNKLKEFEELYLISNEDVHKDILKTLGLENLCDDPYFTNLRHKMKELVILLATVNCSIPKYGTVGFYCADKEIPPEGQDNTGIQEIARHCMLQAQLLAYRTEDQKIGVGAVIWAEGKSRTCDGTGTMYLIGCGYNAYPVGSKYADFPQMDDKQQKDREARKYRYIIHAEQNALTFRCQDIKEDEKTMIFVTKCPCDECLPLIKGSGIKQIYTGDLDVGKVKPDISYQKFSGLQGVRKFTWQWMPDPHTGIVENGFLIKRPVESSDDKLHERKKLCF</sequence>
<dbReference type="STRING" id="7868.ENSCMIP00000011111"/>
<evidence type="ECO:0000256" key="5">
    <source>
        <dbReference type="ARBA" id="ARBA00022737"/>
    </source>
</evidence>
<dbReference type="InterPro" id="IPR002125">
    <property type="entry name" value="CMP_dCMP_dom"/>
</dbReference>
<reference evidence="15" key="2">
    <citation type="journal article" date="2007" name="PLoS Biol.">
        <title>Survey sequencing and comparative analysis of the elephant shark (Callorhinchus milii) genome.</title>
        <authorList>
            <person name="Venkatesh B."/>
            <person name="Kirkness E.F."/>
            <person name="Loh Y.H."/>
            <person name="Halpern A.L."/>
            <person name="Lee A.P."/>
            <person name="Johnson J."/>
            <person name="Dandona N."/>
            <person name="Viswanathan L.D."/>
            <person name="Tay A."/>
            <person name="Venter J.C."/>
            <person name="Strausberg R.L."/>
            <person name="Brenner S."/>
        </authorList>
    </citation>
    <scope>NUCLEOTIDE SEQUENCE [LARGE SCALE GENOMIC DNA]</scope>
</reference>
<reference evidence="14" key="5">
    <citation type="submission" date="2025-09" db="UniProtKB">
        <authorList>
            <consortium name="Ensembl"/>
        </authorList>
    </citation>
    <scope>IDENTIFICATION</scope>
</reference>
<evidence type="ECO:0000313" key="14">
    <source>
        <dbReference type="Ensembl" id="ENSCMIP00000011111.1"/>
    </source>
</evidence>
<evidence type="ECO:0000313" key="15">
    <source>
        <dbReference type="Proteomes" id="UP000314986"/>
    </source>
</evidence>
<proteinExistence type="inferred from homology"/>
<dbReference type="GO" id="GO:0008270">
    <property type="term" value="F:zinc ion binding"/>
    <property type="evidence" value="ECO:0007669"/>
    <property type="project" value="InterPro"/>
</dbReference>
<dbReference type="RefSeq" id="XP_007889736.1">
    <property type="nucleotide sequence ID" value="XM_007891545.2"/>
</dbReference>
<evidence type="ECO:0000259" key="13">
    <source>
        <dbReference type="PROSITE" id="PS51747"/>
    </source>
</evidence>
<evidence type="ECO:0000256" key="8">
    <source>
        <dbReference type="ARBA" id="ARBA00040574"/>
    </source>
</evidence>
<dbReference type="AlphaFoldDB" id="A0A4W3H5V6"/>
<keyword evidence="6" id="KW-0378">Hydrolase</keyword>
<dbReference type="SUPFAM" id="SSF53927">
    <property type="entry name" value="Cytidine deaminase-like"/>
    <property type="match status" value="2"/>
</dbReference>
<dbReference type="InterPro" id="IPR016192">
    <property type="entry name" value="APOBEC/CMP_deaminase_Zn-bd"/>
</dbReference>
<comment type="catalytic activity">
    <reaction evidence="11">
        <text>cytidine + H2O + H(+) = uridine + NH4(+)</text>
        <dbReference type="Rhea" id="RHEA:16069"/>
        <dbReference type="ChEBI" id="CHEBI:15377"/>
        <dbReference type="ChEBI" id="CHEBI:15378"/>
        <dbReference type="ChEBI" id="CHEBI:16704"/>
        <dbReference type="ChEBI" id="CHEBI:17562"/>
        <dbReference type="ChEBI" id="CHEBI:28938"/>
        <dbReference type="EC" id="3.5.4.5"/>
    </reaction>
</comment>
<dbReference type="GO" id="GO:0004132">
    <property type="term" value="F:dCMP deaminase activity"/>
    <property type="evidence" value="ECO:0007669"/>
    <property type="project" value="TreeGrafter"/>
</dbReference>
<dbReference type="EC" id="3.5.4.5" evidence="3"/>
<dbReference type="InParanoid" id="A0A4W3H5V6"/>
<dbReference type="GeneTree" id="ENSGT00940000153676"/>
<dbReference type="OrthoDB" id="6710946at2759"/>
<evidence type="ECO:0000256" key="3">
    <source>
        <dbReference type="ARBA" id="ARBA00012783"/>
    </source>
</evidence>
<evidence type="ECO:0000256" key="9">
    <source>
        <dbReference type="ARBA" id="ARBA00041919"/>
    </source>
</evidence>
<feature type="compositionally biased region" description="Low complexity" evidence="12">
    <location>
        <begin position="1"/>
        <end position="11"/>
    </location>
</feature>
<reference evidence="15" key="1">
    <citation type="journal article" date="2006" name="Science">
        <title>Ancient noncoding elements conserved in the human genome.</title>
        <authorList>
            <person name="Venkatesh B."/>
            <person name="Kirkness E.F."/>
            <person name="Loh Y.H."/>
            <person name="Halpern A.L."/>
            <person name="Lee A.P."/>
            <person name="Johnson J."/>
            <person name="Dandona N."/>
            <person name="Viswanathan L.D."/>
            <person name="Tay A."/>
            <person name="Venter J.C."/>
            <person name="Strausberg R.L."/>
            <person name="Brenner S."/>
        </authorList>
    </citation>
    <scope>NUCLEOTIDE SEQUENCE [LARGE SCALE GENOMIC DNA]</scope>
</reference>
<gene>
    <name evidence="14" type="primary">cdadc1</name>
</gene>
<dbReference type="KEGG" id="cmk:103177410"/>
<accession>A0A4W3H5V6</accession>
<keyword evidence="7" id="KW-0862">Zinc</keyword>
<comment type="catalytic activity">
    <reaction evidence="10">
        <text>2'-deoxycytidine + H2O + H(+) = 2'-deoxyuridine + NH4(+)</text>
        <dbReference type="Rhea" id="RHEA:13433"/>
        <dbReference type="ChEBI" id="CHEBI:15377"/>
        <dbReference type="ChEBI" id="CHEBI:15378"/>
        <dbReference type="ChEBI" id="CHEBI:15698"/>
        <dbReference type="ChEBI" id="CHEBI:16450"/>
        <dbReference type="ChEBI" id="CHEBI:28938"/>
        <dbReference type="EC" id="3.5.4.5"/>
    </reaction>
</comment>
<dbReference type="FunFam" id="3.40.140.10:FF:000030">
    <property type="entry name" value="Cytidine and dCMP deaminase domain-containing protein 1"/>
    <property type="match status" value="1"/>
</dbReference>
<feature type="domain" description="CMP/dCMP-type deaminase" evidence="13">
    <location>
        <begin position="298"/>
        <end position="442"/>
    </location>
</feature>
<evidence type="ECO:0000256" key="10">
    <source>
        <dbReference type="ARBA" id="ARBA00049252"/>
    </source>
</evidence>
<keyword evidence="15" id="KW-1185">Reference proteome</keyword>
<reference evidence="14" key="4">
    <citation type="submission" date="2025-08" db="UniProtKB">
        <authorList>
            <consortium name="Ensembl"/>
        </authorList>
    </citation>
    <scope>IDENTIFICATION</scope>
</reference>
<evidence type="ECO:0000256" key="4">
    <source>
        <dbReference type="ARBA" id="ARBA00022723"/>
    </source>
</evidence>
<dbReference type="PANTHER" id="PTHR11086:SF14">
    <property type="entry name" value="CYTIDINE AND DCMP DEAMINASE DOMAIN-CONTAINING PROTEIN 1"/>
    <property type="match status" value="1"/>
</dbReference>
<dbReference type="InterPro" id="IPR015517">
    <property type="entry name" value="dCMP_deaminase-rel"/>
</dbReference>
<dbReference type="OMA" id="ITHIYTT"/>
<comment type="cofactor">
    <cofactor evidence="1">
        <name>Zn(2+)</name>
        <dbReference type="ChEBI" id="CHEBI:29105"/>
    </cofactor>
</comment>
<dbReference type="PROSITE" id="PS51747">
    <property type="entry name" value="CYT_DCMP_DEAMINASES_2"/>
    <property type="match status" value="2"/>
</dbReference>
<dbReference type="InterPro" id="IPR016193">
    <property type="entry name" value="Cytidine_deaminase-like"/>
</dbReference>
<feature type="domain" description="CMP/dCMP-type deaminase" evidence="13">
    <location>
        <begin position="47"/>
        <end position="139"/>
    </location>
</feature>
<dbReference type="Proteomes" id="UP000314986">
    <property type="component" value="Unassembled WGS sequence"/>
</dbReference>
<name>A0A4W3H5V6_CALMI</name>
<dbReference type="FunCoup" id="A0A4W3H5V6">
    <property type="interactions" value="98"/>
</dbReference>
<evidence type="ECO:0000256" key="2">
    <source>
        <dbReference type="ARBA" id="ARBA00006576"/>
    </source>
</evidence>
<dbReference type="PANTHER" id="PTHR11086">
    <property type="entry name" value="DEOXYCYTIDYLATE DEAMINASE-RELATED"/>
    <property type="match status" value="1"/>
</dbReference>